<dbReference type="CDD" id="cd14727">
    <property type="entry name" value="ChanN-like"/>
    <property type="match status" value="1"/>
</dbReference>
<dbReference type="Gene3D" id="1.10.8.760">
    <property type="entry name" value="Haem-binding uptake, Tiki superfamily, ChaN, domain 2"/>
    <property type="match status" value="1"/>
</dbReference>
<organism evidence="3 4">
    <name type="scientific">Enterobacter cancerogenus</name>
    <dbReference type="NCBI Taxonomy" id="69218"/>
    <lineage>
        <taxon>Bacteria</taxon>
        <taxon>Pseudomonadati</taxon>
        <taxon>Pseudomonadota</taxon>
        <taxon>Gammaproteobacteria</taxon>
        <taxon>Enterobacterales</taxon>
        <taxon>Enterobacteriaceae</taxon>
        <taxon>Enterobacter</taxon>
        <taxon>Enterobacter cloacae complex</taxon>
    </lineage>
</organism>
<name>A0AB38P558_9ENTR</name>
<dbReference type="InterPro" id="IPR016773">
    <property type="entry name" value="Fe3_uptake_reg_CjrA_prd"/>
</dbReference>
<protein>
    <submittedName>
        <fullName evidence="3">Iron-regulated protein</fullName>
    </submittedName>
</protein>
<dbReference type="Proteomes" id="UP000306327">
    <property type="component" value="Unassembled WGS sequence"/>
</dbReference>
<dbReference type="InterPro" id="IPR007314">
    <property type="entry name" value="Cofac_haem-bd_dom"/>
</dbReference>
<evidence type="ECO:0000259" key="2">
    <source>
        <dbReference type="Pfam" id="PF04187"/>
    </source>
</evidence>
<evidence type="ECO:0000313" key="3">
    <source>
        <dbReference type="EMBL" id="TKK19162.1"/>
    </source>
</evidence>
<dbReference type="RefSeq" id="WP_137272733.1">
    <property type="nucleotide sequence ID" value="NZ_QGAL01000003.1"/>
</dbReference>
<keyword evidence="1" id="KW-0732">Signal</keyword>
<gene>
    <name evidence="3" type="ORF">EcCFBP13530_12600</name>
</gene>
<accession>A0AB38P558</accession>
<feature type="chain" id="PRO_5044261927" evidence="1">
    <location>
        <begin position="20"/>
        <end position="286"/>
    </location>
</feature>
<dbReference type="Pfam" id="PF04187">
    <property type="entry name" value="Cofac_haem_bdg"/>
    <property type="match status" value="1"/>
</dbReference>
<evidence type="ECO:0000313" key="4">
    <source>
        <dbReference type="Proteomes" id="UP000306327"/>
    </source>
</evidence>
<sequence>MKKNSFTAWLLFCSTLVLTGCQSMDTPPQPAAQLPLTSRIIDAHTGKTLTPDALLAVLSRAPTAIVGEEHTNADHHAIELWLLQNMVKKRPQSSVLLEMLTPDQQPAVDRVKQALHDGAAMREPRIQEALRWNAGWPWPLYGALVMTALKADYPLLAANITRERIGEIYQNPVFPAGEHSSQKTVRDAQASIIYLMHGGDIQAAQIQAMVAIQQNRDRAMAQALIDAPKPAVLFAGGYHAAKDIGVPVHIQDLNGSAPVVLMLATEGTTITAKQADYVWFVPASKP</sequence>
<dbReference type="SUPFAM" id="SSF159501">
    <property type="entry name" value="EreA/ChaN-like"/>
    <property type="match status" value="1"/>
</dbReference>
<dbReference type="Gene3D" id="3.40.50.11550">
    <property type="match status" value="1"/>
</dbReference>
<feature type="signal peptide" evidence="1">
    <location>
        <begin position="1"/>
        <end position="19"/>
    </location>
</feature>
<reference evidence="3 4" key="1">
    <citation type="journal article" date="2019" name="Sci. Rep.">
        <title>Differences in resource use lead to coexistence of seed-transmitted microbial populations.</title>
        <authorList>
            <person name="Torres-Cortes G."/>
            <person name="Garcia B.J."/>
            <person name="Compant S."/>
            <person name="Rezki S."/>
            <person name="Jones P."/>
            <person name="Preveaux A."/>
            <person name="Briand M."/>
            <person name="Roulet A."/>
            <person name="Bouchez O."/>
            <person name="Jacobson D."/>
            <person name="Barret M."/>
        </authorList>
    </citation>
    <scope>NUCLEOTIDE SEQUENCE [LARGE SCALE GENOMIC DNA]</scope>
    <source>
        <strain evidence="3 4">CFBP13530</strain>
    </source>
</reference>
<evidence type="ECO:0000256" key="1">
    <source>
        <dbReference type="SAM" id="SignalP"/>
    </source>
</evidence>
<feature type="domain" description="Haem-binding uptake Tiki superfamily ChaN" evidence="2">
    <location>
        <begin position="55"/>
        <end position="250"/>
    </location>
</feature>
<dbReference type="PIRSF" id="PIRSF020419">
    <property type="entry name" value="Fe_uptake_reg_CjrA_prd"/>
    <property type="match status" value="1"/>
</dbReference>
<dbReference type="PROSITE" id="PS51257">
    <property type="entry name" value="PROKAR_LIPOPROTEIN"/>
    <property type="match status" value="1"/>
</dbReference>
<comment type="caution">
    <text evidence="3">The sequence shown here is derived from an EMBL/GenBank/DDBJ whole genome shotgun (WGS) entry which is preliminary data.</text>
</comment>
<proteinExistence type="predicted"/>
<dbReference type="AlphaFoldDB" id="A0AB38P558"/>
<dbReference type="EMBL" id="QGAL01000003">
    <property type="protein sequence ID" value="TKK19162.1"/>
    <property type="molecule type" value="Genomic_DNA"/>
</dbReference>